<dbReference type="Gene3D" id="1.20.1250.20">
    <property type="entry name" value="MFS general substrate transporter like domains"/>
    <property type="match status" value="1"/>
</dbReference>
<evidence type="ECO:0000259" key="9">
    <source>
        <dbReference type="PROSITE" id="PS50850"/>
    </source>
</evidence>
<dbReference type="CDD" id="cd17321">
    <property type="entry name" value="MFS_MMR_MDR_like"/>
    <property type="match status" value="1"/>
</dbReference>
<dbReference type="PANTHER" id="PTHR42718">
    <property type="entry name" value="MAJOR FACILITATOR SUPERFAMILY MULTIDRUG TRANSPORTER MFSC"/>
    <property type="match status" value="1"/>
</dbReference>
<dbReference type="InterPro" id="IPR020846">
    <property type="entry name" value="MFS_dom"/>
</dbReference>
<dbReference type="Proteomes" id="UP000663908">
    <property type="component" value="Chromosome"/>
</dbReference>
<dbReference type="Gene3D" id="1.20.1720.10">
    <property type="entry name" value="Multidrug resistance protein D"/>
    <property type="match status" value="1"/>
</dbReference>
<dbReference type="InterPro" id="IPR011701">
    <property type="entry name" value="MFS"/>
</dbReference>
<proteinExistence type="predicted"/>
<dbReference type="SUPFAM" id="SSF103473">
    <property type="entry name" value="MFS general substrate transporter"/>
    <property type="match status" value="1"/>
</dbReference>
<evidence type="ECO:0000256" key="4">
    <source>
        <dbReference type="ARBA" id="ARBA00022692"/>
    </source>
</evidence>
<keyword evidence="7" id="KW-0046">Antibiotic resistance</keyword>
<evidence type="ECO:0000256" key="1">
    <source>
        <dbReference type="ARBA" id="ARBA00004651"/>
    </source>
</evidence>
<gene>
    <name evidence="10" type="primary">qacA10</name>
    <name evidence="10" type="ORF">S1361_37035</name>
</gene>
<organism evidence="10 11">
    <name type="scientific">Streptomyces cyanogenus</name>
    <dbReference type="NCBI Taxonomy" id="80860"/>
    <lineage>
        <taxon>Bacteria</taxon>
        <taxon>Bacillati</taxon>
        <taxon>Actinomycetota</taxon>
        <taxon>Actinomycetes</taxon>
        <taxon>Kitasatosporales</taxon>
        <taxon>Streptomycetaceae</taxon>
        <taxon>Streptomyces</taxon>
    </lineage>
</organism>
<evidence type="ECO:0000256" key="7">
    <source>
        <dbReference type="ARBA" id="ARBA00023251"/>
    </source>
</evidence>
<feature type="transmembrane region" description="Helical" evidence="8">
    <location>
        <begin position="232"/>
        <end position="249"/>
    </location>
</feature>
<feature type="transmembrane region" description="Helical" evidence="8">
    <location>
        <begin position="301"/>
        <end position="322"/>
    </location>
</feature>
<reference evidence="10 11" key="1">
    <citation type="submission" date="2021-03" db="EMBL/GenBank/DDBJ databases">
        <title>Complete genome sequence of Streptomyces cyanogenus S136, producer of anticancer angucycline landomycin A.</title>
        <authorList>
            <person name="Hrab P."/>
            <person name="Ruckert C."/>
            <person name="Busche T."/>
            <person name="Ostash I."/>
            <person name="Kalinowski J."/>
            <person name="Fedorenko V."/>
            <person name="Yushchuk O."/>
            <person name="Ostash B."/>
        </authorList>
    </citation>
    <scope>NUCLEOTIDE SEQUENCE [LARGE SCALE GENOMIC DNA]</scope>
    <source>
        <strain evidence="10 11">S136</strain>
    </source>
</reference>
<dbReference type="PRINTS" id="PR01036">
    <property type="entry name" value="TCRTETB"/>
</dbReference>
<feature type="transmembrane region" description="Helical" evidence="8">
    <location>
        <begin position="270"/>
        <end position="289"/>
    </location>
</feature>
<keyword evidence="2" id="KW-0813">Transport</keyword>
<dbReference type="PANTHER" id="PTHR42718:SF46">
    <property type="entry name" value="BLR6921 PROTEIN"/>
    <property type="match status" value="1"/>
</dbReference>
<evidence type="ECO:0000313" key="10">
    <source>
        <dbReference type="EMBL" id="QTE02999.1"/>
    </source>
</evidence>
<feature type="transmembrane region" description="Helical" evidence="8">
    <location>
        <begin position="406"/>
        <end position="425"/>
    </location>
</feature>
<dbReference type="RefSeq" id="WP_208036213.1">
    <property type="nucleotide sequence ID" value="NZ_CP071839.1"/>
</dbReference>
<keyword evidence="5 8" id="KW-1133">Transmembrane helix</keyword>
<evidence type="ECO:0000256" key="3">
    <source>
        <dbReference type="ARBA" id="ARBA00022475"/>
    </source>
</evidence>
<feature type="transmembrane region" description="Helical" evidence="8">
    <location>
        <begin position="101"/>
        <end position="121"/>
    </location>
</feature>
<feature type="transmembrane region" description="Helical" evidence="8">
    <location>
        <begin position="437"/>
        <end position="461"/>
    </location>
</feature>
<evidence type="ECO:0000256" key="8">
    <source>
        <dbReference type="SAM" id="Phobius"/>
    </source>
</evidence>
<feature type="domain" description="Major facilitator superfamily (MFS) profile" evidence="9">
    <location>
        <begin position="10"/>
        <end position="465"/>
    </location>
</feature>
<evidence type="ECO:0000256" key="5">
    <source>
        <dbReference type="ARBA" id="ARBA00022989"/>
    </source>
</evidence>
<feature type="transmembrane region" description="Helical" evidence="8">
    <location>
        <begin position="334"/>
        <end position="353"/>
    </location>
</feature>
<name>A0ABX7U491_STRCY</name>
<feature type="transmembrane region" description="Helical" evidence="8">
    <location>
        <begin position="133"/>
        <end position="152"/>
    </location>
</feature>
<feature type="transmembrane region" description="Helical" evidence="8">
    <location>
        <begin position="207"/>
        <end position="226"/>
    </location>
</feature>
<comment type="subcellular location">
    <subcellularLocation>
        <location evidence="1">Cell membrane</location>
        <topology evidence="1">Multi-pass membrane protein</topology>
    </subcellularLocation>
</comment>
<dbReference type="Pfam" id="PF07690">
    <property type="entry name" value="MFS_1"/>
    <property type="match status" value="1"/>
</dbReference>
<feature type="transmembrane region" description="Helical" evidence="8">
    <location>
        <begin position="164"/>
        <end position="186"/>
    </location>
</feature>
<evidence type="ECO:0000256" key="2">
    <source>
        <dbReference type="ARBA" id="ARBA00022448"/>
    </source>
</evidence>
<accession>A0ABX7U491</accession>
<evidence type="ECO:0000256" key="6">
    <source>
        <dbReference type="ARBA" id="ARBA00023136"/>
    </source>
</evidence>
<dbReference type="PROSITE" id="PS50850">
    <property type="entry name" value="MFS"/>
    <property type="match status" value="1"/>
</dbReference>
<dbReference type="InterPro" id="IPR036259">
    <property type="entry name" value="MFS_trans_sf"/>
</dbReference>
<sequence length="483" mass="49561">MLSRLRLWSVITAVICCTFLTALDNTVVNIALPQIRAQLDLTETDLKWVGTAYPLTLAGSLLGAGWLTDTKGRRWALLTGVAVFTTSSVCCALSATGATLVLFRGLQGTGAAFVLPASLALTAQDLPPRVRTAAYGATTAAAACALAFGPVLSGVVTEHLGWEWLFLMNAPLGVCAFIVGAMAVPGPSGRRNRPGSGTAVPVPNHQIALACIGLSCFVYCLIQGPAYGFTGVPVILCGVVATASVVALCRGGLGRHPALGELLRQRPYSGGLVTQLLWGLGVSGVYFYTCQFLQSGLRLSPVQAGLAFTPVFSALLCTAPFVTAMARRWGEARVCATGLLLVALGLLLVALGSERGGLADLIPGLTAVGAGSSLAIPLTTRALASAPGHLSGFAAGLFTATRELSGVFGIVLVGAVVTFVQRLCVSRQFSGTEASLAGYQAGLCIAAALVGVGAPVAVWALRRPQVDGSPHVAQKPPPNESIL</sequence>
<feature type="transmembrane region" description="Helical" evidence="8">
    <location>
        <begin position="75"/>
        <end position="95"/>
    </location>
</feature>
<keyword evidence="3" id="KW-1003">Cell membrane</keyword>
<dbReference type="EMBL" id="CP071839">
    <property type="protein sequence ID" value="QTE02999.1"/>
    <property type="molecule type" value="Genomic_DNA"/>
</dbReference>
<keyword evidence="6 8" id="KW-0472">Membrane</keyword>
<feature type="transmembrane region" description="Helical" evidence="8">
    <location>
        <begin position="46"/>
        <end position="68"/>
    </location>
</feature>
<keyword evidence="4 8" id="KW-0812">Transmembrane</keyword>
<evidence type="ECO:0000313" key="11">
    <source>
        <dbReference type="Proteomes" id="UP000663908"/>
    </source>
</evidence>
<protein>
    <submittedName>
        <fullName evidence="10">Antiseptic resistance protein</fullName>
    </submittedName>
</protein>
<keyword evidence="11" id="KW-1185">Reference proteome</keyword>